<sequence length="518" mass="57512" precursor="true">MKRIQWCNMNCKRLFTMALLIATTLAMANAEASEAWVIDSQAQWEEAIPAEPGSAKSGLELKDGVASPTGNSATLQSALKTFDKKHSAQSIVFEQSPEWLNWEPTENLGPVNLGDAPVMLSLGPDNYWMFGRYMKESKKDGKSPLPPFTPEPATLEGFDIPLKTTKFPNQFDAAGGLKKGTGGYHAWQSRDMVNWVHHGPITESVGKWMTTAEFADGKAYFYYDFPNDQDPHVYVDADLFDGLPGDNKGMAYDDPSHGSDCAIIRDLDGKFHLIVEDWSPINARTHAWDSPLAAHAVSPDGIQDFKLLSPPVDERTKPTGQIGTYNHPHWVKENPERFMTNVAEYEIHEPEQNAYGDWSAICIGGQYYLFCDFDPAEGKNMSVGWFTASSIDGPFSFCDSLGKGHPDPDICFAEGKFYLATQMKTDYVSAGPWVESVEARVGVDTDGDGSVDHWGDWQRVKETYDYTPGFAKQIQKTPASIDLSDLPAGFGFQFEVKVTDTTENKSKPKLDKVTLTFE</sequence>
<dbReference type="InterPro" id="IPR023296">
    <property type="entry name" value="Glyco_hydro_beta-prop_sf"/>
</dbReference>
<dbReference type="Gene3D" id="2.115.10.20">
    <property type="entry name" value="Glycosyl hydrolase domain, family 43"/>
    <property type="match status" value="1"/>
</dbReference>
<dbReference type="GO" id="GO:0016787">
    <property type="term" value="F:hydrolase activity"/>
    <property type="evidence" value="ECO:0007669"/>
    <property type="project" value="UniProtKB-KW"/>
</dbReference>
<dbReference type="SUPFAM" id="SSF75005">
    <property type="entry name" value="Arabinanase/levansucrase/invertase"/>
    <property type="match status" value="1"/>
</dbReference>
<evidence type="ECO:0000313" key="3">
    <source>
        <dbReference type="Proteomes" id="UP000319852"/>
    </source>
</evidence>
<accession>A0A517N1F8</accession>
<feature type="signal peptide" evidence="1">
    <location>
        <begin position="1"/>
        <end position="28"/>
    </location>
</feature>
<dbReference type="AlphaFoldDB" id="A0A517N1F8"/>
<name>A0A517N1F8_9BACT</name>
<dbReference type="Proteomes" id="UP000319852">
    <property type="component" value="Chromosome"/>
</dbReference>
<dbReference type="EMBL" id="CP036263">
    <property type="protein sequence ID" value="QDT00965.1"/>
    <property type="molecule type" value="Genomic_DNA"/>
</dbReference>
<evidence type="ECO:0000313" key="2">
    <source>
        <dbReference type="EMBL" id="QDT00965.1"/>
    </source>
</evidence>
<dbReference type="KEGG" id="amob:HG15A2_43070"/>
<proteinExistence type="predicted"/>
<gene>
    <name evidence="2" type="ORF">HG15A2_43070</name>
</gene>
<organism evidence="2 3">
    <name type="scientific">Adhaeretor mobilis</name>
    <dbReference type="NCBI Taxonomy" id="1930276"/>
    <lineage>
        <taxon>Bacteria</taxon>
        <taxon>Pseudomonadati</taxon>
        <taxon>Planctomycetota</taxon>
        <taxon>Planctomycetia</taxon>
        <taxon>Pirellulales</taxon>
        <taxon>Lacipirellulaceae</taxon>
        <taxon>Adhaeretor</taxon>
    </lineage>
</organism>
<evidence type="ECO:0000256" key="1">
    <source>
        <dbReference type="SAM" id="SignalP"/>
    </source>
</evidence>
<keyword evidence="1" id="KW-0732">Signal</keyword>
<feature type="chain" id="PRO_5021776235" evidence="1">
    <location>
        <begin position="29"/>
        <end position="518"/>
    </location>
</feature>
<keyword evidence="2" id="KW-0378">Hydrolase</keyword>
<protein>
    <submittedName>
        <fullName evidence="2">Glycosyl hydrolases family 43</fullName>
    </submittedName>
</protein>
<reference evidence="2 3" key="1">
    <citation type="submission" date="2019-02" db="EMBL/GenBank/DDBJ databases">
        <title>Deep-cultivation of Planctomycetes and their phenomic and genomic characterization uncovers novel biology.</title>
        <authorList>
            <person name="Wiegand S."/>
            <person name="Jogler M."/>
            <person name="Boedeker C."/>
            <person name="Pinto D."/>
            <person name="Vollmers J."/>
            <person name="Rivas-Marin E."/>
            <person name="Kohn T."/>
            <person name="Peeters S.H."/>
            <person name="Heuer A."/>
            <person name="Rast P."/>
            <person name="Oberbeckmann S."/>
            <person name="Bunk B."/>
            <person name="Jeske O."/>
            <person name="Meyerdierks A."/>
            <person name="Storesund J.E."/>
            <person name="Kallscheuer N."/>
            <person name="Luecker S."/>
            <person name="Lage O.M."/>
            <person name="Pohl T."/>
            <person name="Merkel B.J."/>
            <person name="Hornburger P."/>
            <person name="Mueller R.-W."/>
            <person name="Bruemmer F."/>
            <person name="Labrenz M."/>
            <person name="Spormann A.M."/>
            <person name="Op den Camp H."/>
            <person name="Overmann J."/>
            <person name="Amann R."/>
            <person name="Jetten M.S.M."/>
            <person name="Mascher T."/>
            <person name="Medema M.H."/>
            <person name="Devos D.P."/>
            <person name="Kaster A.-K."/>
            <person name="Ovreas L."/>
            <person name="Rohde M."/>
            <person name="Galperin M.Y."/>
            <person name="Jogler C."/>
        </authorList>
    </citation>
    <scope>NUCLEOTIDE SEQUENCE [LARGE SCALE GENOMIC DNA]</scope>
    <source>
        <strain evidence="2 3">HG15A2</strain>
    </source>
</reference>
<keyword evidence="3" id="KW-1185">Reference proteome</keyword>